<proteinExistence type="inferred from homology"/>
<dbReference type="FunFam" id="3.30.497.10:FF:000031">
    <property type="entry name" value="Putative salivary serpin"/>
    <property type="match status" value="1"/>
</dbReference>
<evidence type="ECO:0000259" key="10">
    <source>
        <dbReference type="SMART" id="SM00093"/>
    </source>
</evidence>
<dbReference type="GO" id="GO:0004867">
    <property type="term" value="F:serine-type endopeptidase inhibitor activity"/>
    <property type="evidence" value="ECO:0007669"/>
    <property type="project" value="UniProtKB-KW"/>
</dbReference>
<dbReference type="Proteomes" id="UP000821837">
    <property type="component" value="Unassembled WGS sequence"/>
</dbReference>
<keyword evidence="12" id="KW-1185">Reference proteome</keyword>
<accession>A0A9D4Q8Y6</accession>
<dbReference type="InterPro" id="IPR042185">
    <property type="entry name" value="Serpin_sf_2"/>
</dbReference>
<keyword evidence="7" id="KW-0325">Glycoprotein</keyword>
<evidence type="ECO:0000256" key="4">
    <source>
        <dbReference type="ARBA" id="ARBA00022690"/>
    </source>
</evidence>
<dbReference type="SUPFAM" id="SSF56574">
    <property type="entry name" value="Serpins"/>
    <property type="match status" value="1"/>
</dbReference>
<protein>
    <recommendedName>
        <fullName evidence="10">Serpin domain-containing protein</fullName>
    </recommendedName>
</protein>
<dbReference type="PANTHER" id="PTHR11461:SF211">
    <property type="entry name" value="GH10112P-RELATED"/>
    <property type="match status" value="1"/>
</dbReference>
<keyword evidence="5 9" id="KW-0732">Signal</keyword>
<evidence type="ECO:0000256" key="7">
    <source>
        <dbReference type="ARBA" id="ARBA00023180"/>
    </source>
</evidence>
<dbReference type="InterPro" id="IPR042178">
    <property type="entry name" value="Serpin_sf_1"/>
</dbReference>
<evidence type="ECO:0000256" key="2">
    <source>
        <dbReference type="ARBA" id="ARBA00009500"/>
    </source>
</evidence>
<reference evidence="11" key="2">
    <citation type="submission" date="2021-09" db="EMBL/GenBank/DDBJ databases">
        <authorList>
            <person name="Jia N."/>
            <person name="Wang J."/>
            <person name="Shi W."/>
            <person name="Du L."/>
            <person name="Sun Y."/>
            <person name="Zhan W."/>
            <person name="Jiang J."/>
            <person name="Wang Q."/>
            <person name="Zhang B."/>
            <person name="Ji P."/>
            <person name="Sakyi L.B."/>
            <person name="Cui X."/>
            <person name="Yuan T."/>
            <person name="Jiang B."/>
            <person name="Yang W."/>
            <person name="Lam T.T.-Y."/>
            <person name="Chang Q."/>
            <person name="Ding S."/>
            <person name="Wang X."/>
            <person name="Zhu J."/>
            <person name="Ruan X."/>
            <person name="Zhao L."/>
            <person name="Wei J."/>
            <person name="Que T."/>
            <person name="Du C."/>
            <person name="Cheng J."/>
            <person name="Dai P."/>
            <person name="Han X."/>
            <person name="Huang E."/>
            <person name="Gao Y."/>
            <person name="Liu J."/>
            <person name="Shao H."/>
            <person name="Ye R."/>
            <person name="Li L."/>
            <person name="Wei W."/>
            <person name="Wang X."/>
            <person name="Wang C."/>
            <person name="Huo Q."/>
            <person name="Li W."/>
            <person name="Guo W."/>
            <person name="Chen H."/>
            <person name="Chen S."/>
            <person name="Zhou L."/>
            <person name="Zhou L."/>
            <person name="Ni X."/>
            <person name="Tian J."/>
            <person name="Zhou Y."/>
            <person name="Sheng Y."/>
            <person name="Liu T."/>
            <person name="Pan Y."/>
            <person name="Xia L."/>
            <person name="Li J."/>
            <person name="Zhao F."/>
            <person name="Cao W."/>
        </authorList>
    </citation>
    <scope>NUCLEOTIDE SEQUENCE</scope>
    <source>
        <strain evidence="11">Rsan-2018</strain>
        <tissue evidence="11">Larvae</tissue>
    </source>
</reference>
<evidence type="ECO:0000313" key="12">
    <source>
        <dbReference type="Proteomes" id="UP000821837"/>
    </source>
</evidence>
<dbReference type="GO" id="GO:0005615">
    <property type="term" value="C:extracellular space"/>
    <property type="evidence" value="ECO:0007669"/>
    <property type="project" value="InterPro"/>
</dbReference>
<evidence type="ECO:0000256" key="3">
    <source>
        <dbReference type="ARBA" id="ARBA00022525"/>
    </source>
</evidence>
<dbReference type="Gene3D" id="2.30.39.10">
    <property type="entry name" value="Alpha-1-antitrypsin, domain 1"/>
    <property type="match status" value="1"/>
</dbReference>
<evidence type="ECO:0000256" key="5">
    <source>
        <dbReference type="ARBA" id="ARBA00022729"/>
    </source>
</evidence>
<comment type="caution">
    <text evidence="11">The sequence shown here is derived from an EMBL/GenBank/DDBJ whole genome shotgun (WGS) entry which is preliminary data.</text>
</comment>
<dbReference type="CDD" id="cd19577">
    <property type="entry name" value="serpinJ_IRS-2-like"/>
    <property type="match status" value="1"/>
</dbReference>
<dbReference type="InterPro" id="IPR036186">
    <property type="entry name" value="Serpin_sf"/>
</dbReference>
<feature type="signal peptide" evidence="9">
    <location>
        <begin position="1"/>
        <end position="17"/>
    </location>
</feature>
<evidence type="ECO:0000256" key="1">
    <source>
        <dbReference type="ARBA" id="ARBA00004613"/>
    </source>
</evidence>
<name>A0A9D4Q8Y6_RHISA</name>
<keyword evidence="4" id="KW-0646">Protease inhibitor</keyword>
<dbReference type="InterPro" id="IPR023796">
    <property type="entry name" value="Serpin_dom"/>
</dbReference>
<organism evidence="11 12">
    <name type="scientific">Rhipicephalus sanguineus</name>
    <name type="common">Brown dog tick</name>
    <name type="synonym">Ixodes sanguineus</name>
    <dbReference type="NCBI Taxonomy" id="34632"/>
    <lineage>
        <taxon>Eukaryota</taxon>
        <taxon>Metazoa</taxon>
        <taxon>Ecdysozoa</taxon>
        <taxon>Arthropoda</taxon>
        <taxon>Chelicerata</taxon>
        <taxon>Arachnida</taxon>
        <taxon>Acari</taxon>
        <taxon>Parasitiformes</taxon>
        <taxon>Ixodida</taxon>
        <taxon>Ixodoidea</taxon>
        <taxon>Ixodidae</taxon>
        <taxon>Rhipicephalinae</taxon>
        <taxon>Rhipicephalus</taxon>
        <taxon>Rhipicephalus</taxon>
    </lineage>
</organism>
<evidence type="ECO:0000256" key="6">
    <source>
        <dbReference type="ARBA" id="ARBA00022900"/>
    </source>
</evidence>
<dbReference type="EMBL" id="JABSTV010001248">
    <property type="protein sequence ID" value="KAH7970068.1"/>
    <property type="molecule type" value="Genomic_DNA"/>
</dbReference>
<dbReference type="Pfam" id="PF00079">
    <property type="entry name" value="Serpin"/>
    <property type="match status" value="1"/>
</dbReference>
<sequence length="398" mass="43965">MQFTVVMGVILMGAVDAATPSSDALRVMIANNDLALRLLPLLSTSQLRNVFYSPYSVLTALAMVHAGADSLTLVELHLALRYGLMGLDEDKVVGAHADFTRHLLAPSNSTLKVANAAVLDQKLNALPSYLNALKNGFAAELLKADFTGDERAALNTINSWVSQKTQQKISKLFDEPLPSFTKLVLLNAIYFKGTWLSKFDRSKTAKAPFYTADGRSTSVDTMQGIVKAAYAYVRDLEATVLELPYTGLDYSMIILLPRNGSSVEVLKRKLNGTALASARAKLRETRIKLHLPRFKLEEKYDMKEVLRKLEVTRMFNAGEADLSRINGEKSLFVDQVMHKAVVEVNEEGSEAAAATGVTINTRTITGPSELHVDRPFLFSIESKRIWSMIFVGQVNYIE</sequence>
<feature type="domain" description="Serpin" evidence="10">
    <location>
        <begin position="36"/>
        <end position="397"/>
    </location>
</feature>
<dbReference type="OMA" id="AFINGWV"/>
<dbReference type="OrthoDB" id="47207at2759"/>
<dbReference type="Gene3D" id="3.30.497.10">
    <property type="entry name" value="Antithrombin, subunit I, domain 2"/>
    <property type="match status" value="1"/>
</dbReference>
<evidence type="ECO:0000256" key="8">
    <source>
        <dbReference type="RuleBase" id="RU000411"/>
    </source>
</evidence>
<keyword evidence="6" id="KW-0722">Serine protease inhibitor</keyword>
<comment type="similarity">
    <text evidence="2 8">Belongs to the serpin family.</text>
</comment>
<dbReference type="PROSITE" id="PS00284">
    <property type="entry name" value="SERPIN"/>
    <property type="match status" value="1"/>
</dbReference>
<feature type="chain" id="PRO_5039314776" description="Serpin domain-containing protein" evidence="9">
    <location>
        <begin position="18"/>
        <end position="398"/>
    </location>
</feature>
<reference evidence="11" key="1">
    <citation type="journal article" date="2020" name="Cell">
        <title>Large-Scale Comparative Analyses of Tick Genomes Elucidate Their Genetic Diversity and Vector Capacities.</title>
        <authorList>
            <consortium name="Tick Genome and Microbiome Consortium (TIGMIC)"/>
            <person name="Jia N."/>
            <person name="Wang J."/>
            <person name="Shi W."/>
            <person name="Du L."/>
            <person name="Sun Y."/>
            <person name="Zhan W."/>
            <person name="Jiang J.F."/>
            <person name="Wang Q."/>
            <person name="Zhang B."/>
            <person name="Ji P."/>
            <person name="Bell-Sakyi L."/>
            <person name="Cui X.M."/>
            <person name="Yuan T.T."/>
            <person name="Jiang B.G."/>
            <person name="Yang W.F."/>
            <person name="Lam T.T."/>
            <person name="Chang Q.C."/>
            <person name="Ding S.J."/>
            <person name="Wang X.J."/>
            <person name="Zhu J.G."/>
            <person name="Ruan X.D."/>
            <person name="Zhao L."/>
            <person name="Wei J.T."/>
            <person name="Ye R.Z."/>
            <person name="Que T.C."/>
            <person name="Du C.H."/>
            <person name="Zhou Y.H."/>
            <person name="Cheng J.X."/>
            <person name="Dai P.F."/>
            <person name="Guo W.B."/>
            <person name="Han X.H."/>
            <person name="Huang E.J."/>
            <person name="Li L.F."/>
            <person name="Wei W."/>
            <person name="Gao Y.C."/>
            <person name="Liu J.Z."/>
            <person name="Shao H.Z."/>
            <person name="Wang X."/>
            <person name="Wang C.C."/>
            <person name="Yang T.C."/>
            <person name="Huo Q.B."/>
            <person name="Li W."/>
            <person name="Chen H.Y."/>
            <person name="Chen S.E."/>
            <person name="Zhou L.G."/>
            <person name="Ni X.B."/>
            <person name="Tian J.H."/>
            <person name="Sheng Y."/>
            <person name="Liu T."/>
            <person name="Pan Y.S."/>
            <person name="Xia L.Y."/>
            <person name="Li J."/>
            <person name="Zhao F."/>
            <person name="Cao W.C."/>
        </authorList>
    </citation>
    <scope>NUCLEOTIDE SEQUENCE</scope>
    <source>
        <strain evidence="11">Rsan-2018</strain>
    </source>
</reference>
<dbReference type="AlphaFoldDB" id="A0A9D4Q8Y6"/>
<keyword evidence="3" id="KW-0964">Secreted</keyword>
<dbReference type="VEuPathDB" id="VectorBase:RSAN_055719"/>
<comment type="subcellular location">
    <subcellularLocation>
        <location evidence="1">Secreted</location>
    </subcellularLocation>
</comment>
<evidence type="ECO:0000256" key="9">
    <source>
        <dbReference type="SAM" id="SignalP"/>
    </source>
</evidence>
<dbReference type="InterPro" id="IPR000215">
    <property type="entry name" value="Serpin_fam"/>
</dbReference>
<dbReference type="SMART" id="SM00093">
    <property type="entry name" value="SERPIN"/>
    <property type="match status" value="1"/>
</dbReference>
<evidence type="ECO:0000313" key="11">
    <source>
        <dbReference type="EMBL" id="KAH7970068.1"/>
    </source>
</evidence>
<dbReference type="PANTHER" id="PTHR11461">
    <property type="entry name" value="SERINE PROTEASE INHIBITOR, SERPIN"/>
    <property type="match status" value="1"/>
</dbReference>
<dbReference type="InterPro" id="IPR023795">
    <property type="entry name" value="Serpin_CS"/>
</dbReference>
<gene>
    <name evidence="11" type="ORF">HPB52_023957</name>
</gene>